<reference evidence="1 2" key="1">
    <citation type="submission" date="2021-06" db="EMBL/GenBank/DDBJ databases">
        <title>Bacillus sp. RD4P76, an endophyte from a halophyte.</title>
        <authorList>
            <person name="Sun J.-Q."/>
        </authorList>
    </citation>
    <scope>NUCLEOTIDE SEQUENCE [LARGE SCALE GENOMIC DNA]</scope>
    <source>
        <strain evidence="1 2">CGMCC 1.15917</strain>
    </source>
</reference>
<name>A0ABS6JF74_9BACI</name>
<organism evidence="1 2">
    <name type="scientific">Evansella tamaricis</name>
    <dbReference type="NCBI Taxonomy" id="2069301"/>
    <lineage>
        <taxon>Bacteria</taxon>
        <taxon>Bacillati</taxon>
        <taxon>Bacillota</taxon>
        <taxon>Bacilli</taxon>
        <taxon>Bacillales</taxon>
        <taxon>Bacillaceae</taxon>
        <taxon>Evansella</taxon>
    </lineage>
</organism>
<evidence type="ECO:0000313" key="2">
    <source>
        <dbReference type="Proteomes" id="UP000784880"/>
    </source>
</evidence>
<keyword evidence="2" id="KW-1185">Reference proteome</keyword>
<evidence type="ECO:0008006" key="3">
    <source>
        <dbReference type="Google" id="ProtNLM"/>
    </source>
</evidence>
<evidence type="ECO:0000313" key="1">
    <source>
        <dbReference type="EMBL" id="MBU9712324.1"/>
    </source>
</evidence>
<dbReference type="RefSeq" id="WP_217066510.1">
    <property type="nucleotide sequence ID" value="NZ_JAHQCS010000096.1"/>
</dbReference>
<comment type="caution">
    <text evidence="1">The sequence shown here is derived from an EMBL/GenBank/DDBJ whole genome shotgun (WGS) entry which is preliminary data.</text>
</comment>
<dbReference type="EMBL" id="JAHQCS010000096">
    <property type="protein sequence ID" value="MBU9712324.1"/>
    <property type="molecule type" value="Genomic_DNA"/>
</dbReference>
<accession>A0ABS6JF74</accession>
<gene>
    <name evidence="1" type="ORF">KS419_11285</name>
</gene>
<dbReference type="Proteomes" id="UP000784880">
    <property type="component" value="Unassembled WGS sequence"/>
</dbReference>
<proteinExistence type="predicted"/>
<protein>
    <recommendedName>
        <fullName evidence="3">Spore germination protein</fullName>
    </recommendedName>
</protein>
<sequence length="81" mass="8948">MTIKINFVNVNIGNQVNNSSLHVGVNNQTGRDGHSKFGYTNGMFIGMNHTANNINVGNDSDVVDVPINDQDIKYGIQNQQW</sequence>